<name>A0A9R1CWV8_9BACT</name>
<dbReference type="Pfam" id="PF19891">
    <property type="entry name" value="DUF6364"/>
    <property type="match status" value="1"/>
</dbReference>
<dbReference type="RefSeq" id="WP_223930115.1">
    <property type="nucleotide sequence ID" value="NZ_BPTU01000004.1"/>
</dbReference>
<dbReference type="GeneID" id="72468840"/>
<protein>
    <submittedName>
        <fullName evidence="1">Uncharacterized protein</fullName>
    </submittedName>
</protein>
<gene>
    <name evidence="1" type="ORF">PRLR5076_07850</name>
</gene>
<dbReference type="AlphaFoldDB" id="A0A9R1CWV8"/>
<accession>A0A9R1CWV8</accession>
<evidence type="ECO:0000313" key="1">
    <source>
        <dbReference type="EMBL" id="GJG57934.1"/>
    </source>
</evidence>
<sequence length="97" mass="11018">MTTGTITIRGSVYQGAQRYAKEHNVSLDTFVESIIVKAIGLDRPKRVKKKKFKLKSFDELSPRVRSLIGPGNASKEVEEDINGRNARMEYLEEKYGK</sequence>
<evidence type="ECO:0000313" key="2">
    <source>
        <dbReference type="Proteomes" id="UP000825483"/>
    </source>
</evidence>
<organism evidence="1 2">
    <name type="scientific">Prevotella lacticifex</name>
    <dbReference type="NCBI Taxonomy" id="2854755"/>
    <lineage>
        <taxon>Bacteria</taxon>
        <taxon>Pseudomonadati</taxon>
        <taxon>Bacteroidota</taxon>
        <taxon>Bacteroidia</taxon>
        <taxon>Bacteroidales</taxon>
        <taxon>Prevotellaceae</taxon>
        <taxon>Prevotella</taxon>
    </lineage>
</organism>
<proteinExistence type="predicted"/>
<keyword evidence="2" id="KW-1185">Reference proteome</keyword>
<reference evidence="1" key="1">
    <citation type="journal article" date="2022" name="Int. J. Syst. Evol. Microbiol.">
        <title>Prevotella lacticifex sp. nov., isolated from the rumen of cows.</title>
        <authorList>
            <person name="Shinkai T."/>
            <person name="Ikeyama N."/>
            <person name="Kumagai M."/>
            <person name="Ohmori H."/>
            <person name="Sakamoto M."/>
            <person name="Ohkuma M."/>
            <person name="Mitsumori M."/>
        </authorList>
    </citation>
    <scope>NUCLEOTIDE SEQUENCE</scope>
    <source>
        <strain evidence="1">R5076</strain>
    </source>
</reference>
<dbReference type="InterPro" id="IPR045944">
    <property type="entry name" value="DUF6364"/>
</dbReference>
<dbReference type="Proteomes" id="UP000825483">
    <property type="component" value="Unassembled WGS sequence"/>
</dbReference>
<dbReference type="EMBL" id="BPUB01000001">
    <property type="protein sequence ID" value="GJG57934.1"/>
    <property type="molecule type" value="Genomic_DNA"/>
</dbReference>
<comment type="caution">
    <text evidence="1">The sequence shown here is derived from an EMBL/GenBank/DDBJ whole genome shotgun (WGS) entry which is preliminary data.</text>
</comment>